<dbReference type="EMBL" id="LK054856">
    <property type="protein sequence ID" value="CDR71393.1"/>
    <property type="molecule type" value="Genomic_DNA"/>
</dbReference>
<feature type="coiled-coil region" evidence="2">
    <location>
        <begin position="556"/>
        <end position="597"/>
    </location>
</feature>
<keyword evidence="1" id="KW-0863">Zinc-finger</keyword>
<dbReference type="InterPro" id="IPR000571">
    <property type="entry name" value="Znf_CCCH"/>
</dbReference>
<gene>
    <name evidence="5" type="ORF">BBBOND_0000430</name>
</gene>
<evidence type="ECO:0000256" key="2">
    <source>
        <dbReference type="SAM" id="Coils"/>
    </source>
</evidence>
<feature type="zinc finger region" description="C3H1-type" evidence="1">
    <location>
        <begin position="1348"/>
        <end position="1376"/>
    </location>
</feature>
<evidence type="ECO:0000256" key="3">
    <source>
        <dbReference type="SAM" id="Phobius"/>
    </source>
</evidence>
<feature type="coiled-coil region" evidence="2">
    <location>
        <begin position="279"/>
        <end position="313"/>
    </location>
</feature>
<keyword evidence="1" id="KW-0479">Metal-binding</keyword>
<feature type="transmembrane region" description="Helical" evidence="3">
    <location>
        <begin position="1455"/>
        <end position="1476"/>
    </location>
</feature>
<keyword evidence="3" id="KW-0812">Transmembrane</keyword>
<reference evidence="5" key="1">
    <citation type="journal article" date="2014" name="Nucleic Acids Res.">
        <title>The evolutionary dynamics of variant antigen genes in Babesia reveal a history of genomic innovation underlying host-parasite interaction.</title>
        <authorList>
            <person name="Jackson A.P."/>
            <person name="Otto T.D."/>
            <person name="Darby A."/>
            <person name="Ramaprasad A."/>
            <person name="Xia D."/>
            <person name="Echaide I.E."/>
            <person name="Farber M."/>
            <person name="Gahlot S."/>
            <person name="Gamble J."/>
            <person name="Gupta D."/>
            <person name="Gupta Y."/>
            <person name="Jackson L."/>
            <person name="Malandrin L."/>
            <person name="Malas T.B."/>
            <person name="Moussa E."/>
            <person name="Nair M."/>
            <person name="Reid AJ."/>
            <person name="Sanders M."/>
            <person name="Sharma J."/>
            <person name="Tracey A."/>
            <person name="Quail M.A."/>
            <person name="Weir W."/>
            <person name="Wastling J.M."/>
            <person name="Hall N."/>
            <person name="Willadsen P."/>
            <person name="Lingelbach K."/>
            <person name="Shiels B."/>
            <person name="Tait A."/>
            <person name="Berriman M."/>
            <person name="Allred D.R."/>
            <person name="Pain A."/>
        </authorList>
    </citation>
    <scope>NUCLEOTIDE SEQUENCE</scope>
    <source>
        <strain evidence="5">Bond</strain>
    </source>
</reference>
<dbReference type="VEuPathDB" id="PiroplasmaDB:BBBOND_0000430"/>
<organism evidence="5">
    <name type="scientific">Babesia bigemina</name>
    <dbReference type="NCBI Taxonomy" id="5866"/>
    <lineage>
        <taxon>Eukaryota</taxon>
        <taxon>Sar</taxon>
        <taxon>Alveolata</taxon>
        <taxon>Apicomplexa</taxon>
        <taxon>Aconoidasida</taxon>
        <taxon>Piroplasmida</taxon>
        <taxon>Babesiidae</taxon>
        <taxon>Babesia</taxon>
    </lineage>
</organism>
<evidence type="ECO:0000256" key="1">
    <source>
        <dbReference type="PROSITE-ProRule" id="PRU00723"/>
    </source>
</evidence>
<name>A0A061BKE3_BABBI</name>
<evidence type="ECO:0000313" key="5">
    <source>
        <dbReference type="EMBL" id="CDR71393.1"/>
    </source>
</evidence>
<dbReference type="GeneID" id="24561620"/>
<dbReference type="PROSITE" id="PS50103">
    <property type="entry name" value="ZF_C3H1"/>
    <property type="match status" value="1"/>
</dbReference>
<dbReference type="OrthoDB" id="5792673at2759"/>
<dbReference type="KEGG" id="bbig:BBBOND_0000430"/>
<keyword evidence="1" id="KW-0862">Zinc</keyword>
<feature type="domain" description="C3H1-type" evidence="4">
    <location>
        <begin position="1348"/>
        <end position="1376"/>
    </location>
</feature>
<reference evidence="5" key="2">
    <citation type="submission" date="2014-06" db="EMBL/GenBank/DDBJ databases">
        <authorList>
            <person name="Aslett M."/>
            <person name="De Silva Nishadi"/>
        </authorList>
    </citation>
    <scope>NUCLEOTIDE SEQUENCE</scope>
    <source>
        <strain evidence="5">Bond</strain>
    </source>
</reference>
<protein>
    <recommendedName>
        <fullName evidence="4">C3H1-type domain-containing protein</fullName>
    </recommendedName>
</protein>
<keyword evidence="2" id="KW-0175">Coiled coil</keyword>
<dbReference type="RefSeq" id="XP_012770343.1">
    <property type="nucleotide sequence ID" value="XM_012914889.1"/>
</dbReference>
<keyword evidence="3" id="KW-0472">Membrane</keyword>
<keyword evidence="3" id="KW-1133">Transmembrane helix</keyword>
<dbReference type="GO" id="GO:0008270">
    <property type="term" value="F:zinc ion binding"/>
    <property type="evidence" value="ECO:0007669"/>
    <property type="project" value="UniProtKB-KW"/>
</dbReference>
<proteinExistence type="predicted"/>
<evidence type="ECO:0000259" key="4">
    <source>
        <dbReference type="PROSITE" id="PS50103"/>
    </source>
</evidence>
<accession>A0A061BKE3</accession>
<sequence>MGFLSGVLGAVKDENEVTTYDKHLDKRLETVLEEVNKKIGSGRTGLVDAVGAVKGWLEGYEREVGKKTKAVTDKLGELSSGLNSVAGTYYQEVMKQENAPLATQLEAWKIMLRNLKKEVTKIKYNHVNELDSALHDRLNNEIEPIIKVIDQLKKVGDNKEYETQVAAVDHELVEQKVYVCGQIDNKSEELKRALDKKLNEVYTYILNLDDVEVSQFTTVKSDVKIAKRSVDMLVGGSDQGFDEKYKKVILQNFDVIREKLQDLDKEKNTKGGKTNSTIHDDVENIRSNIEVQVRAAQQEVSNLEEAVQATAREAYNKVCALVGEATAALGNLGTEVDKGLNKLKAEIDRPIEEVINKLKDGIGSASNAQSANVVIQEFNTALDKEVTRNLHAWSDTAMRTGGLFNAIKKLEWDTRLFGYFKDVLKQLGEKQNDKGTFYEELVGDLKQKMHNAIEAVKSTKGKKFSDVFQELTTQIKNGGISNETVYKKIDGIKTSKEIEDIKDMSVNKAGLQNAIDLFKKDADNGGTKSKVKEAIDHVLLKVRTMQEVPGEVTKLRTETETLLQQLKAELDKLQRKIENVERDVNKAAAEIQKAIRAVHVSVIDAHQMAERAIRALANDLTQEVKDAFSIITSEVQNLFANERHADLNALKELVEERAVSMEKIMKKDFDNGIKGLLKKMNSNLGEIRIKERLNSMFTDINAVITGLITYIMIQIHRLSPQHTQLENIKKAFSKLFEHLSYATYAHYDHIAAAKHEKLKEEIVAFSSKQFAAPQNPQLLDTVKTGLTALVNELDNAYINKYEGYPAMKWVDTKENKETLTADAQCCAKVFVTMLGMIFEDMSTLKAECDRRFSKSTISLSSDLGCLFKRYGYVVAKDSKSQDGELRRSDEMNGTAVRVKIVGNYPCVFNSSADTKHAINSLFDCLETYNQVCHLSTFNARRQPCSVYEMLVWFAGLPYNNVYAVLLSDGLTSVLTKPKRKPIETGDADFEVEFDDLKAYYADTYPNRVTHGDINAALDHICSTSYDVLATIAGHGDEFTTYAADFCTNSLKLKYPASGEECLYTIVDILRRMLPQLQYLFSRCKLSAMHGGWSQCLYGKDVTTTKWPCNNHSTDKPSTKANCQPTSPLMSYISDSLPGHQPHQLSSIGCKYDCANCPSASKKGMPCLTPLGFRGFSGSTRRGEDICEILEKLFSNFYLSSLFCLAPKTPASLPEHYGFVLSLVDGWHSTKTSRKGLIMESIEEAIKKQSIELYDDTSKLTNALANAYGSSQTIHQDKNHLGPLVDLSSLSMNTVCRKKDEKLQCAPYLTSLCVDAYIYSTQKQSNTYLSWAIYLPWSFWDLLNNLYNSFCSINCQDWGCRGCLRGDKCKKGEHGSVNDKTKQSNCQCPSIVDCKGVAPTLYQYGFVFGEASTLNSESPKKCSDFCSQLKKVLNSEYFKKLFEECDNFLWIIRQPFSYLVLSLWLLSLLYLLHIMVIRLDLLHIKSHLHSPSSHRIAAQSLLAAARVNKLNRVFYLQP</sequence>